<evidence type="ECO:0000313" key="1">
    <source>
        <dbReference type="EMBL" id="MFD1067491.1"/>
    </source>
</evidence>
<comment type="caution">
    <text evidence="1">The sequence shown here is derived from an EMBL/GenBank/DDBJ whole genome shotgun (WGS) entry which is preliminary data.</text>
</comment>
<protein>
    <submittedName>
        <fullName evidence="1">Uncharacterized protein</fullName>
    </submittedName>
</protein>
<gene>
    <name evidence="1" type="ORF">ACFQ19_15905</name>
</gene>
<dbReference type="Proteomes" id="UP001597041">
    <property type="component" value="Unassembled WGS sequence"/>
</dbReference>
<proteinExistence type="predicted"/>
<dbReference type="EMBL" id="JBHTKK010000023">
    <property type="protein sequence ID" value="MFD1067491.1"/>
    <property type="molecule type" value="Genomic_DNA"/>
</dbReference>
<reference evidence="2" key="1">
    <citation type="journal article" date="2019" name="Int. J. Syst. Evol. Microbiol.">
        <title>The Global Catalogue of Microorganisms (GCM) 10K type strain sequencing project: providing services to taxonomists for standard genome sequencing and annotation.</title>
        <authorList>
            <consortium name="The Broad Institute Genomics Platform"/>
            <consortium name="The Broad Institute Genome Sequencing Center for Infectious Disease"/>
            <person name="Wu L."/>
            <person name="Ma J."/>
        </authorList>
    </citation>
    <scope>NUCLEOTIDE SEQUENCE [LARGE SCALE GENOMIC DNA]</scope>
    <source>
        <strain evidence="2">CCUG 56608</strain>
    </source>
</reference>
<sequence length="58" mass="6974">MKQMKFPSIYVYSFPHRLEKDIITLCNYQTNEYLLTAGLEIDRLSFLISEEYFVSVFQ</sequence>
<accession>A0ABW3NM00</accession>
<dbReference type="RefSeq" id="WP_379593608.1">
    <property type="nucleotide sequence ID" value="NZ_JBHTKK010000023.1"/>
</dbReference>
<keyword evidence="2" id="KW-1185">Reference proteome</keyword>
<organism evidence="1 2">
    <name type="scientific">Oceanobacillus locisalsi</name>
    <dbReference type="NCBI Taxonomy" id="546107"/>
    <lineage>
        <taxon>Bacteria</taxon>
        <taxon>Bacillati</taxon>
        <taxon>Bacillota</taxon>
        <taxon>Bacilli</taxon>
        <taxon>Bacillales</taxon>
        <taxon>Bacillaceae</taxon>
        <taxon>Oceanobacillus</taxon>
    </lineage>
</organism>
<name>A0ABW3NM00_9BACI</name>
<evidence type="ECO:0000313" key="2">
    <source>
        <dbReference type="Proteomes" id="UP001597041"/>
    </source>
</evidence>